<keyword evidence="2" id="KW-1185">Reference proteome</keyword>
<protein>
    <submittedName>
        <fullName evidence="1">Uncharacterized protein</fullName>
    </submittedName>
</protein>
<gene>
    <name evidence="1" type="ORF">CEXT_253541</name>
</gene>
<dbReference type="EMBL" id="BPLR01010085">
    <property type="protein sequence ID" value="GIY36762.1"/>
    <property type="molecule type" value="Genomic_DNA"/>
</dbReference>
<evidence type="ECO:0000313" key="1">
    <source>
        <dbReference type="EMBL" id="GIY36762.1"/>
    </source>
</evidence>
<name>A0AAV4SW19_CAEEX</name>
<evidence type="ECO:0000313" key="2">
    <source>
        <dbReference type="Proteomes" id="UP001054945"/>
    </source>
</evidence>
<sequence length="84" mass="9557">MRLNLLLSCRQRLQNAEGCSCCRFLATITINSQLNEAKLTSFMSTKITERCMLQLLQILATITINSQLNEAKLISFMSTKITER</sequence>
<dbReference type="Proteomes" id="UP001054945">
    <property type="component" value="Unassembled WGS sequence"/>
</dbReference>
<accession>A0AAV4SW19</accession>
<comment type="caution">
    <text evidence="1">The sequence shown here is derived from an EMBL/GenBank/DDBJ whole genome shotgun (WGS) entry which is preliminary data.</text>
</comment>
<reference evidence="1 2" key="1">
    <citation type="submission" date="2021-06" db="EMBL/GenBank/DDBJ databases">
        <title>Caerostris extrusa draft genome.</title>
        <authorList>
            <person name="Kono N."/>
            <person name="Arakawa K."/>
        </authorList>
    </citation>
    <scope>NUCLEOTIDE SEQUENCE [LARGE SCALE GENOMIC DNA]</scope>
</reference>
<dbReference type="AlphaFoldDB" id="A0AAV4SW19"/>
<proteinExistence type="predicted"/>
<organism evidence="1 2">
    <name type="scientific">Caerostris extrusa</name>
    <name type="common">Bark spider</name>
    <name type="synonym">Caerostris bankana</name>
    <dbReference type="NCBI Taxonomy" id="172846"/>
    <lineage>
        <taxon>Eukaryota</taxon>
        <taxon>Metazoa</taxon>
        <taxon>Ecdysozoa</taxon>
        <taxon>Arthropoda</taxon>
        <taxon>Chelicerata</taxon>
        <taxon>Arachnida</taxon>
        <taxon>Araneae</taxon>
        <taxon>Araneomorphae</taxon>
        <taxon>Entelegynae</taxon>
        <taxon>Araneoidea</taxon>
        <taxon>Araneidae</taxon>
        <taxon>Caerostris</taxon>
    </lineage>
</organism>